<protein>
    <submittedName>
        <fullName evidence="6">Betaine aldehyde dehydrogenase</fullName>
        <ecNumber evidence="6">1.2.1.8</ecNumber>
    </submittedName>
</protein>
<dbReference type="OrthoDB" id="4503395at2"/>
<dbReference type="PANTHER" id="PTHR11699">
    <property type="entry name" value="ALDEHYDE DEHYDROGENASE-RELATED"/>
    <property type="match status" value="1"/>
</dbReference>
<reference evidence="6 7" key="1">
    <citation type="journal article" date="2016" name="Front. Microbiol.">
        <title>Fuerstia marisgermanicae gen. nov., sp. nov., an Unusual Member of the Phylum Planctomycetes from the German Wadden Sea.</title>
        <authorList>
            <person name="Kohn T."/>
            <person name="Heuer A."/>
            <person name="Jogler M."/>
            <person name="Vollmers J."/>
            <person name="Boedeker C."/>
            <person name="Bunk B."/>
            <person name="Rast P."/>
            <person name="Borchert D."/>
            <person name="Glockner I."/>
            <person name="Freese H.M."/>
            <person name="Klenk H.P."/>
            <person name="Overmann J."/>
            <person name="Kaster A.K."/>
            <person name="Rohde M."/>
            <person name="Wiegand S."/>
            <person name="Jogler C."/>
        </authorList>
    </citation>
    <scope>NUCLEOTIDE SEQUENCE [LARGE SCALE GENOMIC DNA]</scope>
    <source>
        <strain evidence="6 7">NH11</strain>
    </source>
</reference>
<organism evidence="6 7">
    <name type="scientific">Fuerstiella marisgermanici</name>
    <dbReference type="NCBI Taxonomy" id="1891926"/>
    <lineage>
        <taxon>Bacteria</taxon>
        <taxon>Pseudomonadati</taxon>
        <taxon>Planctomycetota</taxon>
        <taxon>Planctomycetia</taxon>
        <taxon>Planctomycetales</taxon>
        <taxon>Planctomycetaceae</taxon>
        <taxon>Fuerstiella</taxon>
    </lineage>
</organism>
<dbReference type="CDD" id="cd07091">
    <property type="entry name" value="ALDH_F1-2_Ald2-like"/>
    <property type="match status" value="1"/>
</dbReference>
<dbReference type="GO" id="GO:0008802">
    <property type="term" value="F:betaine-aldehyde dehydrogenase (NAD+) activity"/>
    <property type="evidence" value="ECO:0007669"/>
    <property type="project" value="UniProtKB-EC"/>
</dbReference>
<dbReference type="EMBL" id="CP017641">
    <property type="protein sequence ID" value="APZ94744.1"/>
    <property type="molecule type" value="Genomic_DNA"/>
</dbReference>
<dbReference type="EC" id="1.2.1.8" evidence="6"/>
<dbReference type="InterPro" id="IPR029510">
    <property type="entry name" value="Ald_DH_CS_GLU"/>
</dbReference>
<keyword evidence="7" id="KW-1185">Reference proteome</keyword>
<dbReference type="Gene3D" id="3.40.309.10">
    <property type="entry name" value="Aldehyde Dehydrogenase, Chain A, domain 2"/>
    <property type="match status" value="1"/>
</dbReference>
<evidence type="ECO:0000256" key="4">
    <source>
        <dbReference type="RuleBase" id="RU003345"/>
    </source>
</evidence>
<evidence type="ECO:0000256" key="1">
    <source>
        <dbReference type="ARBA" id="ARBA00009986"/>
    </source>
</evidence>
<dbReference type="Pfam" id="PF00171">
    <property type="entry name" value="Aldedh"/>
    <property type="match status" value="1"/>
</dbReference>
<dbReference type="InterPro" id="IPR016160">
    <property type="entry name" value="Ald_DH_CS_CYS"/>
</dbReference>
<dbReference type="SUPFAM" id="SSF53720">
    <property type="entry name" value="ALDH-like"/>
    <property type="match status" value="1"/>
</dbReference>
<dbReference type="InterPro" id="IPR016163">
    <property type="entry name" value="Ald_DH_C"/>
</dbReference>
<dbReference type="PROSITE" id="PS00070">
    <property type="entry name" value="ALDEHYDE_DEHYDR_CYS"/>
    <property type="match status" value="1"/>
</dbReference>
<accession>A0A1P8WL16</accession>
<feature type="active site" evidence="3">
    <location>
        <position position="264"/>
    </location>
</feature>
<dbReference type="InterPro" id="IPR016162">
    <property type="entry name" value="Ald_DH_N"/>
</dbReference>
<dbReference type="PROSITE" id="PS00687">
    <property type="entry name" value="ALDEHYDE_DEHYDR_GLU"/>
    <property type="match status" value="1"/>
</dbReference>
<comment type="similarity">
    <text evidence="1 4">Belongs to the aldehyde dehydrogenase family.</text>
</comment>
<dbReference type="FunFam" id="3.40.309.10:FF:000001">
    <property type="entry name" value="Mitochondrial aldehyde dehydrogenase 2"/>
    <property type="match status" value="1"/>
</dbReference>
<evidence type="ECO:0000259" key="5">
    <source>
        <dbReference type="Pfam" id="PF00171"/>
    </source>
</evidence>
<keyword evidence="2 4" id="KW-0560">Oxidoreductase</keyword>
<dbReference type="FunFam" id="3.40.605.10:FF:000026">
    <property type="entry name" value="Aldehyde dehydrogenase, putative"/>
    <property type="match status" value="1"/>
</dbReference>
<gene>
    <name evidence="6" type="primary">betB_2</name>
    <name evidence="6" type="ORF">Fuma_04383</name>
</gene>
<dbReference type="InterPro" id="IPR015590">
    <property type="entry name" value="Aldehyde_DH_dom"/>
</dbReference>
<dbReference type="RefSeq" id="WP_077026013.1">
    <property type="nucleotide sequence ID" value="NZ_CP017641.1"/>
</dbReference>
<evidence type="ECO:0000256" key="3">
    <source>
        <dbReference type="PROSITE-ProRule" id="PRU10007"/>
    </source>
</evidence>
<name>A0A1P8WL16_9PLAN</name>
<evidence type="ECO:0000313" key="6">
    <source>
        <dbReference type="EMBL" id="APZ94744.1"/>
    </source>
</evidence>
<feature type="domain" description="Aldehyde dehydrogenase" evidence="5">
    <location>
        <begin position="26"/>
        <end position="487"/>
    </location>
</feature>
<dbReference type="STRING" id="1891926.Fuma_04383"/>
<dbReference type="KEGG" id="fmr:Fuma_04383"/>
<dbReference type="AlphaFoldDB" id="A0A1P8WL16"/>
<evidence type="ECO:0000313" key="7">
    <source>
        <dbReference type="Proteomes" id="UP000187735"/>
    </source>
</evidence>
<proteinExistence type="inferred from homology"/>
<dbReference type="FunFam" id="3.40.605.10:FF:000050">
    <property type="entry name" value="Aldehyde dehydrogenase, mitochondrial"/>
    <property type="match status" value="1"/>
</dbReference>
<dbReference type="Gene3D" id="3.40.605.10">
    <property type="entry name" value="Aldehyde Dehydrogenase, Chain A, domain 1"/>
    <property type="match status" value="1"/>
</dbReference>
<dbReference type="InterPro" id="IPR016161">
    <property type="entry name" value="Ald_DH/histidinol_DH"/>
</dbReference>
<evidence type="ECO:0000256" key="2">
    <source>
        <dbReference type="ARBA" id="ARBA00023002"/>
    </source>
</evidence>
<sequence length="493" mass="53082">MSIATETGSFAAPAVRQTGILIGDEWRPAVSGKTFKTINPATEEVICEVAEGDKEDVDLAVHAARSAFESGSWSKMDARDRGRLMMKLADLMEENLDELAALETLDNGKPIGDARAADLPLAIDCIRYYAGWADKIHGDTIPVRGDYFCYTRREPIGVCGQIIPWNFPILMTAWKWGPALSMGNTVVMKPAEQTPLTCLRLGELALEAGFPPGVINIVPGFGPTAGAAIVKHGLVDKIAFTGSGETAQRIMVDAATTLKRLTFELGGKSPNIVFADADLDAAIAGAEFGLFFNQGQCCCAGSRLFVEDSVHDEFVERVVSRASQRVLGNPFDSETTQGPQVDKDQFDKIMHYIDSGNKEGAECVTGGQRVGNRGFFIEPTVFTNVNDDMAIAKEEIFGPVMSILKFSDMNEAISRANNTTFGLAAAVWTSDVKKAHQIAASVRAGTVWVNCYDVFDAAAPFGGFKMSGMGRELGQAGLQNYTELKTVTMALGD</sequence>
<dbReference type="Proteomes" id="UP000187735">
    <property type="component" value="Chromosome"/>
</dbReference>